<feature type="non-terminal residue" evidence="1">
    <location>
        <position position="1"/>
    </location>
</feature>
<evidence type="ECO:0000313" key="2">
    <source>
        <dbReference type="Proteomes" id="UP000192257"/>
    </source>
</evidence>
<dbReference type="OrthoDB" id="298589at2759"/>
<dbReference type="Proteomes" id="UP000192257">
    <property type="component" value="Unassembled WGS sequence"/>
</dbReference>
<proteinExistence type="predicted"/>
<comment type="caution">
    <text evidence="1">The sequence shown here is derived from an EMBL/GenBank/DDBJ whole genome shotgun (WGS) entry which is preliminary data.</text>
</comment>
<protein>
    <submittedName>
        <fullName evidence="1">Uncharacterized protein</fullName>
    </submittedName>
</protein>
<dbReference type="AlphaFoldDB" id="A0A1X0NR50"/>
<organism evidence="1 2">
    <name type="scientific">Trypanosoma theileri</name>
    <dbReference type="NCBI Taxonomy" id="67003"/>
    <lineage>
        <taxon>Eukaryota</taxon>
        <taxon>Discoba</taxon>
        <taxon>Euglenozoa</taxon>
        <taxon>Kinetoplastea</taxon>
        <taxon>Metakinetoplastina</taxon>
        <taxon>Trypanosomatida</taxon>
        <taxon>Trypanosomatidae</taxon>
        <taxon>Trypanosoma</taxon>
    </lineage>
</organism>
<sequence length="157" mass="18344">VVWSPRVAMIQRRTNKFPIMDRKRAENDPYAITVTYEGPEYLSEEGTVSAHVAFEVKNICSDIVTHFFYTEHKYITRMVLYFKSDARDRLWFLWCGSLRVADRNTPSEMPVSLACKFGEPGHEGDLDEDEVLRTTDKAYFLVTRDEFFYETYVRGSG</sequence>
<accession>A0A1X0NR50</accession>
<keyword evidence="2" id="KW-1185">Reference proteome</keyword>
<name>A0A1X0NR50_9TRYP</name>
<gene>
    <name evidence="1" type="ORF">TM35_000261010</name>
</gene>
<evidence type="ECO:0000313" key="1">
    <source>
        <dbReference type="EMBL" id="ORC86649.1"/>
    </source>
</evidence>
<reference evidence="1 2" key="1">
    <citation type="submission" date="2017-03" db="EMBL/GenBank/DDBJ databases">
        <title>An alternative strategy for trypanosome survival in the mammalian bloodstream revealed through genome and transcriptome analysis of the ubiquitous bovine parasite Trypanosoma (Megatrypanum) theileri.</title>
        <authorList>
            <person name="Kelly S."/>
            <person name="Ivens A."/>
            <person name="Mott A."/>
            <person name="O'Neill E."/>
            <person name="Emms D."/>
            <person name="Macleod O."/>
            <person name="Voorheis P."/>
            <person name="Matthews J."/>
            <person name="Matthews K."/>
            <person name="Carrington M."/>
        </authorList>
    </citation>
    <scope>NUCLEOTIDE SEQUENCE [LARGE SCALE GENOMIC DNA]</scope>
    <source>
        <strain evidence="1">Edinburgh</strain>
    </source>
</reference>
<feature type="non-terminal residue" evidence="1">
    <location>
        <position position="157"/>
    </location>
</feature>
<dbReference type="GeneID" id="39987618"/>
<dbReference type="VEuPathDB" id="TriTrypDB:TM35_000261010"/>
<dbReference type="RefSeq" id="XP_028880715.1">
    <property type="nucleotide sequence ID" value="XM_029027838.1"/>
</dbReference>
<dbReference type="EMBL" id="NBCO01000026">
    <property type="protein sequence ID" value="ORC86649.1"/>
    <property type="molecule type" value="Genomic_DNA"/>
</dbReference>